<evidence type="ECO:0000313" key="2">
    <source>
        <dbReference type="Proteomes" id="UP000424805"/>
    </source>
</evidence>
<protein>
    <recommendedName>
        <fullName evidence="3">Lanthionine synthetase C-like protein</fullName>
    </recommendedName>
</protein>
<proteinExistence type="predicted"/>
<sequence length="311" mass="36018">MNDILRKIANTVIANLDNTTEIGLFKGRMGLTIFLYEYARYSGNSVYEKMADTLIDRIYTQFKPGISFSMIDGSASIGIGLSYLLRNHFIEGNIDNILQDLDRKLLDSSEDVLFKETTSTIPVFSSGAYLLSRLPLCSVEQKEKWITNIIDTGISFMWKIIIRKKFEPKLSLLNSMFLVYNQLMKYNIDKENVLQLQKDLLRLSVNALEKRYYQFSDILLLKYILSLVPKEISTDDQSRLSSLLSGINMDDFNIEEWNNGLWWCFVYDITSLEYSIEAIEKYVDQKMLDYSFDLDDINSQFSVLGLNLIIK</sequence>
<organism evidence="1 2">
    <name type="scientific">Bacteroides ovatus</name>
    <dbReference type="NCBI Taxonomy" id="28116"/>
    <lineage>
        <taxon>Bacteria</taxon>
        <taxon>Pseudomonadati</taxon>
        <taxon>Bacteroidota</taxon>
        <taxon>Bacteroidia</taxon>
        <taxon>Bacteroidales</taxon>
        <taxon>Bacteroidaceae</taxon>
        <taxon>Bacteroides</taxon>
    </lineage>
</organism>
<name>A0A7J4Y4C7_BACOV</name>
<dbReference type="Proteomes" id="UP000424805">
    <property type="component" value="Unassembled WGS sequence"/>
</dbReference>
<dbReference type="Gene3D" id="1.50.10.20">
    <property type="match status" value="1"/>
</dbReference>
<dbReference type="SUPFAM" id="SSF158745">
    <property type="entry name" value="LanC-like"/>
    <property type="match status" value="1"/>
</dbReference>
<evidence type="ECO:0008006" key="3">
    <source>
        <dbReference type="Google" id="ProtNLM"/>
    </source>
</evidence>
<gene>
    <name evidence="1" type="ORF">F3B90_02650</name>
</gene>
<accession>A0A7J4Y4C7</accession>
<evidence type="ECO:0000313" key="1">
    <source>
        <dbReference type="EMBL" id="KAA4630675.1"/>
    </source>
</evidence>
<dbReference type="EMBL" id="VWFP01000001">
    <property type="protein sequence ID" value="KAA4630675.1"/>
    <property type="molecule type" value="Genomic_DNA"/>
</dbReference>
<reference evidence="1 2" key="1">
    <citation type="journal article" date="2019" name="Nat. Med.">
        <title>A library of human gut bacterial isolates paired with longitudinal multiomics data enables mechanistic microbiome research.</title>
        <authorList>
            <person name="Poyet M."/>
            <person name="Groussin M."/>
            <person name="Gibbons S.M."/>
            <person name="Avila-Pacheco J."/>
            <person name="Jiang X."/>
            <person name="Kearney S.M."/>
            <person name="Perrotta A.R."/>
            <person name="Berdy B."/>
            <person name="Zhao S."/>
            <person name="Lieberman T.D."/>
            <person name="Swanson P.K."/>
            <person name="Smith M."/>
            <person name="Roesemann S."/>
            <person name="Alexander J.E."/>
            <person name="Rich S.A."/>
            <person name="Livny J."/>
            <person name="Vlamakis H."/>
            <person name="Clish C."/>
            <person name="Bullock K."/>
            <person name="Deik A."/>
            <person name="Scott J."/>
            <person name="Pierce K.A."/>
            <person name="Xavier R.J."/>
            <person name="Alm E.J."/>
        </authorList>
    </citation>
    <scope>NUCLEOTIDE SEQUENCE [LARGE SCALE GENOMIC DNA]</scope>
    <source>
        <strain evidence="1 2">BIOML-A15</strain>
    </source>
</reference>
<comment type="caution">
    <text evidence="1">The sequence shown here is derived from an EMBL/GenBank/DDBJ whole genome shotgun (WGS) entry which is preliminary data.</text>
</comment>
<dbReference type="AlphaFoldDB" id="A0A7J4Y4C7"/>